<dbReference type="Pfam" id="PF02770">
    <property type="entry name" value="Acyl-CoA_dh_M"/>
    <property type="match status" value="1"/>
</dbReference>
<dbReference type="Gene3D" id="2.40.110.10">
    <property type="entry name" value="Butyryl-CoA Dehydrogenase, subunit A, domain 2"/>
    <property type="match status" value="1"/>
</dbReference>
<dbReference type="Gene3D" id="1.10.540.10">
    <property type="entry name" value="Acyl-CoA dehydrogenase/oxidase, N-terminal domain"/>
    <property type="match status" value="1"/>
</dbReference>
<organism evidence="10 11">
    <name type="scientific">Bradyrhizobium jicamae</name>
    <dbReference type="NCBI Taxonomy" id="280332"/>
    <lineage>
        <taxon>Bacteria</taxon>
        <taxon>Pseudomonadati</taxon>
        <taxon>Pseudomonadota</taxon>
        <taxon>Alphaproteobacteria</taxon>
        <taxon>Hyphomicrobiales</taxon>
        <taxon>Nitrobacteraceae</taxon>
        <taxon>Bradyrhizobium</taxon>
    </lineage>
</organism>
<evidence type="ECO:0000259" key="7">
    <source>
        <dbReference type="Pfam" id="PF00441"/>
    </source>
</evidence>
<name>A0A0R3M0K7_9BRAD</name>
<comment type="caution">
    <text evidence="10">The sequence shown here is derived from an EMBL/GenBank/DDBJ whole genome shotgun (WGS) entry which is preliminary data.</text>
</comment>
<evidence type="ECO:0000313" key="10">
    <source>
        <dbReference type="EMBL" id="KRR13751.1"/>
    </source>
</evidence>
<dbReference type="AlphaFoldDB" id="A0A0R3M0K7"/>
<evidence type="ECO:0000256" key="5">
    <source>
        <dbReference type="ARBA" id="ARBA00023002"/>
    </source>
</evidence>
<keyword evidence="5 6" id="KW-0560">Oxidoreductase</keyword>
<evidence type="ECO:0000256" key="3">
    <source>
        <dbReference type="ARBA" id="ARBA00022630"/>
    </source>
</evidence>
<accession>A0A0R3M0K7</accession>
<comment type="similarity">
    <text evidence="2 6">Belongs to the acyl-CoA dehydrogenase family.</text>
</comment>
<evidence type="ECO:0000256" key="1">
    <source>
        <dbReference type="ARBA" id="ARBA00001974"/>
    </source>
</evidence>
<evidence type="ECO:0000256" key="2">
    <source>
        <dbReference type="ARBA" id="ARBA00009347"/>
    </source>
</evidence>
<dbReference type="Proteomes" id="UP000050863">
    <property type="component" value="Unassembled WGS sequence"/>
</dbReference>
<dbReference type="GO" id="GO:0050660">
    <property type="term" value="F:flavin adenine dinucleotide binding"/>
    <property type="evidence" value="ECO:0007669"/>
    <property type="project" value="InterPro"/>
</dbReference>
<dbReference type="InterPro" id="IPR046373">
    <property type="entry name" value="Acyl-CoA_Oxase/DH_mid-dom_sf"/>
</dbReference>
<protein>
    <submittedName>
        <fullName evidence="10">Acyl-CoA dehydrogenase</fullName>
    </submittedName>
</protein>
<dbReference type="PANTHER" id="PTHR43292:SF4">
    <property type="entry name" value="ACYL-COA DEHYDROGENASE FADE34"/>
    <property type="match status" value="1"/>
</dbReference>
<dbReference type="CDD" id="cd01152">
    <property type="entry name" value="ACAD_fadE6_17_26"/>
    <property type="match status" value="1"/>
</dbReference>
<feature type="domain" description="Acyl-CoA dehydrogenase/oxidase C-terminal" evidence="7">
    <location>
        <begin position="240"/>
        <end position="392"/>
    </location>
</feature>
<dbReference type="InterPro" id="IPR009100">
    <property type="entry name" value="AcylCoA_DH/oxidase_NM_dom_sf"/>
</dbReference>
<dbReference type="EMBL" id="LLXZ01000022">
    <property type="protein sequence ID" value="KRR13751.1"/>
    <property type="molecule type" value="Genomic_DNA"/>
</dbReference>
<dbReference type="InterPro" id="IPR009075">
    <property type="entry name" value="AcylCo_DH/oxidase_C"/>
</dbReference>
<sequence>MNFDDTPQEAAFRAEARAWIQANAPKQYEDELRKVSLGRTGLKNANMLEVAKAWQKKKADAGWACLHWPKEYGGRGSSPIERVIWQQEEGPFGRLSGMFIIGHGMCGPTMMAFAGEDQKRKYLPPLASGEKVWCQLFSEPAGGSDVAGLRTRAEKKGDDWIINGQKIWTSGAHYSDYGILLTRTDPTVAKHKGLTMFFLDMKSPGVEVRPIKQASGQSDFNEVYFTDVKIPDSQRLGAVNDGWNVSLTTLMNERMSIGAGVATGFPELFDFCNSLMLEDGPAIEDRSVRSRLANYAVKASGLRYTSMRAISALSKGERPGPENSIGKLVAGSMVQEVAMYALDLQGAAGVLSGPEDAEVAGKFQAMLLRAPGTRVEGGTDEIMRNIIAERVLGLPGDIRVDKDVPFNQIPTKGRA</sequence>
<dbReference type="FunFam" id="2.40.110.10:FF:000011">
    <property type="entry name" value="Acyl-CoA dehydrogenase FadE34"/>
    <property type="match status" value="1"/>
</dbReference>
<dbReference type="OrthoDB" id="9775090at2"/>
<dbReference type="InterPro" id="IPR013786">
    <property type="entry name" value="AcylCoA_DH/ox_N"/>
</dbReference>
<dbReference type="GO" id="GO:0005886">
    <property type="term" value="C:plasma membrane"/>
    <property type="evidence" value="ECO:0007669"/>
    <property type="project" value="TreeGrafter"/>
</dbReference>
<evidence type="ECO:0000259" key="8">
    <source>
        <dbReference type="Pfam" id="PF02770"/>
    </source>
</evidence>
<dbReference type="InterPro" id="IPR052161">
    <property type="entry name" value="Mycobact_Acyl-CoA_DH"/>
</dbReference>
<dbReference type="STRING" id="280332.CQ12_17865"/>
<reference evidence="10 11" key="1">
    <citation type="submission" date="2014-03" db="EMBL/GenBank/DDBJ databases">
        <title>Bradyrhizobium valentinum sp. nov., isolated from effective nodules of Lupinus mariae-josephae, a lupine endemic of basic-lime soils in Eastern Spain.</title>
        <authorList>
            <person name="Duran D."/>
            <person name="Rey L."/>
            <person name="Navarro A."/>
            <person name="Busquets A."/>
            <person name="Imperial J."/>
            <person name="Ruiz-Argueso T."/>
        </authorList>
    </citation>
    <scope>NUCLEOTIDE SEQUENCE [LARGE SCALE GENOMIC DNA]</scope>
    <source>
        <strain evidence="10 11">PAC68</strain>
    </source>
</reference>
<dbReference type="InterPro" id="IPR037069">
    <property type="entry name" value="AcylCoA_DH/ox_N_sf"/>
</dbReference>
<keyword evidence="3 6" id="KW-0285">Flavoprotein</keyword>
<dbReference type="InterPro" id="IPR006091">
    <property type="entry name" value="Acyl-CoA_Oxase/DH_mid-dom"/>
</dbReference>
<comment type="cofactor">
    <cofactor evidence="1 6">
        <name>FAD</name>
        <dbReference type="ChEBI" id="CHEBI:57692"/>
    </cofactor>
</comment>
<dbReference type="SUPFAM" id="SSF56645">
    <property type="entry name" value="Acyl-CoA dehydrogenase NM domain-like"/>
    <property type="match status" value="1"/>
</dbReference>
<feature type="domain" description="Acyl-CoA oxidase/dehydrogenase middle" evidence="8">
    <location>
        <begin position="134"/>
        <end position="228"/>
    </location>
</feature>
<dbReference type="SUPFAM" id="SSF47203">
    <property type="entry name" value="Acyl-CoA dehydrogenase C-terminal domain-like"/>
    <property type="match status" value="1"/>
</dbReference>
<evidence type="ECO:0000313" key="11">
    <source>
        <dbReference type="Proteomes" id="UP000050863"/>
    </source>
</evidence>
<dbReference type="Gene3D" id="1.20.140.10">
    <property type="entry name" value="Butyryl-CoA Dehydrogenase, subunit A, domain 3"/>
    <property type="match status" value="1"/>
</dbReference>
<dbReference type="RefSeq" id="WP_057834121.1">
    <property type="nucleotide sequence ID" value="NZ_LLXZ01000022.1"/>
</dbReference>
<feature type="domain" description="Acyl-CoA dehydrogenase/oxidase N-terminal" evidence="9">
    <location>
        <begin position="7"/>
        <end position="130"/>
    </location>
</feature>
<evidence type="ECO:0000256" key="6">
    <source>
        <dbReference type="RuleBase" id="RU362125"/>
    </source>
</evidence>
<proteinExistence type="inferred from homology"/>
<gene>
    <name evidence="10" type="ORF">CQ12_17865</name>
</gene>
<evidence type="ECO:0000256" key="4">
    <source>
        <dbReference type="ARBA" id="ARBA00022827"/>
    </source>
</evidence>
<evidence type="ECO:0000259" key="9">
    <source>
        <dbReference type="Pfam" id="PF02771"/>
    </source>
</evidence>
<keyword evidence="4 6" id="KW-0274">FAD</keyword>
<keyword evidence="11" id="KW-1185">Reference proteome</keyword>
<dbReference type="Pfam" id="PF00441">
    <property type="entry name" value="Acyl-CoA_dh_1"/>
    <property type="match status" value="1"/>
</dbReference>
<dbReference type="InterPro" id="IPR036250">
    <property type="entry name" value="AcylCo_DH-like_C"/>
</dbReference>
<dbReference type="Pfam" id="PF02771">
    <property type="entry name" value="Acyl-CoA_dh_N"/>
    <property type="match status" value="1"/>
</dbReference>
<dbReference type="PANTHER" id="PTHR43292">
    <property type="entry name" value="ACYL-COA DEHYDROGENASE"/>
    <property type="match status" value="1"/>
</dbReference>
<dbReference type="GO" id="GO:0016627">
    <property type="term" value="F:oxidoreductase activity, acting on the CH-CH group of donors"/>
    <property type="evidence" value="ECO:0007669"/>
    <property type="project" value="InterPro"/>
</dbReference>